<dbReference type="GO" id="GO:0005840">
    <property type="term" value="C:ribosome"/>
    <property type="evidence" value="ECO:0007669"/>
    <property type="project" value="UniProtKB-KW"/>
</dbReference>
<dbReference type="OrthoDB" id="1304551at2759"/>
<reference evidence="2" key="1">
    <citation type="submission" date="2022-05" db="EMBL/GenBank/DDBJ databases">
        <title>The Musa troglodytarum L. genome provides insights into the mechanism of non-climacteric behaviour and enrichment of carotenoids.</title>
        <authorList>
            <person name="Wang J."/>
        </authorList>
    </citation>
    <scope>NUCLEOTIDE SEQUENCE</scope>
    <source>
        <tissue evidence="2">Leaf</tissue>
    </source>
</reference>
<feature type="transmembrane region" description="Helical" evidence="1">
    <location>
        <begin position="66"/>
        <end position="85"/>
    </location>
</feature>
<dbReference type="Proteomes" id="UP001055439">
    <property type="component" value="Chromosome 9"/>
</dbReference>
<evidence type="ECO:0000256" key="1">
    <source>
        <dbReference type="SAM" id="Phobius"/>
    </source>
</evidence>
<keyword evidence="1" id="KW-0812">Transmembrane</keyword>
<dbReference type="PANTHER" id="PTHR46631">
    <property type="entry name" value="60S RIBOSOMAL PROTEIN L18A-LIKE"/>
    <property type="match status" value="1"/>
</dbReference>
<gene>
    <name evidence="2" type="ORF">MUK42_14639</name>
</gene>
<dbReference type="EMBL" id="CP097511">
    <property type="protein sequence ID" value="URE42769.1"/>
    <property type="molecule type" value="Genomic_DNA"/>
</dbReference>
<keyword evidence="2" id="KW-0689">Ribosomal protein</keyword>
<protein>
    <submittedName>
        <fullName evidence="2">60S ribosomal protein</fullName>
    </submittedName>
</protein>
<keyword evidence="1" id="KW-0472">Membrane</keyword>
<accession>A0A9E7L9L3</accession>
<dbReference type="AlphaFoldDB" id="A0A9E7L9L3"/>
<keyword evidence="1" id="KW-1133">Transmembrane helix</keyword>
<dbReference type="PANTHER" id="PTHR46631:SF27">
    <property type="entry name" value="OS05G0564800 PROTEIN"/>
    <property type="match status" value="1"/>
</dbReference>
<proteinExistence type="predicted"/>
<evidence type="ECO:0000313" key="3">
    <source>
        <dbReference type="Proteomes" id="UP001055439"/>
    </source>
</evidence>
<name>A0A9E7L9L3_9LILI</name>
<keyword evidence="2" id="KW-0687">Ribonucleoprotein</keyword>
<evidence type="ECO:0000313" key="2">
    <source>
        <dbReference type="EMBL" id="URE42769.1"/>
    </source>
</evidence>
<organism evidence="2 3">
    <name type="scientific">Musa troglodytarum</name>
    <name type="common">fe'i banana</name>
    <dbReference type="NCBI Taxonomy" id="320322"/>
    <lineage>
        <taxon>Eukaryota</taxon>
        <taxon>Viridiplantae</taxon>
        <taxon>Streptophyta</taxon>
        <taxon>Embryophyta</taxon>
        <taxon>Tracheophyta</taxon>
        <taxon>Spermatophyta</taxon>
        <taxon>Magnoliopsida</taxon>
        <taxon>Liliopsida</taxon>
        <taxon>Zingiberales</taxon>
        <taxon>Musaceae</taxon>
        <taxon>Musa</taxon>
    </lineage>
</organism>
<dbReference type="InterPro" id="IPR044804">
    <property type="entry name" value="Ribosomal_eL20z-like"/>
</dbReference>
<keyword evidence="3" id="KW-1185">Reference proteome</keyword>
<feature type="transmembrane region" description="Helical" evidence="1">
    <location>
        <begin position="27"/>
        <end position="54"/>
    </location>
</feature>
<sequence>MHLMLTVFEVVHMSLKEDQRHCQVSLAAAWASVGFIIGFFLAAIPWYVGVFFLLCARVDHREKPGLVACTIAASLSAIAAIIGGATS</sequence>